<sequence>MSEQSKSDAELVEQLAKFEKQLETPVVPGEMYGWAERGQQELEALSTNYAAHISSSHEAQYKEIVKQDDSQIPHIEKLRKEDEAILKEVEKLSEAFAKTKKLVDAAENAPQRDEAEIDGIIPSLIGETIALIIRIRMQENAIDTWYVEAFQRDRGVAD</sequence>
<dbReference type="KEGG" id="bgok:Pr1d_42990"/>
<accession>A0A5B9QGD1</accession>
<reference evidence="2 3" key="1">
    <citation type="submission" date="2019-08" db="EMBL/GenBank/DDBJ databases">
        <title>Deep-cultivation of Planctomycetes and their phenomic and genomic characterization uncovers novel biology.</title>
        <authorList>
            <person name="Wiegand S."/>
            <person name="Jogler M."/>
            <person name="Boedeker C."/>
            <person name="Pinto D."/>
            <person name="Vollmers J."/>
            <person name="Rivas-Marin E."/>
            <person name="Kohn T."/>
            <person name="Peeters S.H."/>
            <person name="Heuer A."/>
            <person name="Rast P."/>
            <person name="Oberbeckmann S."/>
            <person name="Bunk B."/>
            <person name="Jeske O."/>
            <person name="Meyerdierks A."/>
            <person name="Storesund J.E."/>
            <person name="Kallscheuer N."/>
            <person name="Luecker S."/>
            <person name="Lage O.M."/>
            <person name="Pohl T."/>
            <person name="Merkel B.J."/>
            <person name="Hornburger P."/>
            <person name="Mueller R.-W."/>
            <person name="Bruemmer F."/>
            <person name="Labrenz M."/>
            <person name="Spormann A.M."/>
            <person name="Op den Camp H."/>
            <person name="Overmann J."/>
            <person name="Amann R."/>
            <person name="Jetten M.S.M."/>
            <person name="Mascher T."/>
            <person name="Medema M.H."/>
            <person name="Devos D.P."/>
            <person name="Kaster A.-K."/>
            <person name="Ovreas L."/>
            <person name="Rohde M."/>
            <person name="Galperin M.Y."/>
            <person name="Jogler C."/>
        </authorList>
    </citation>
    <scope>NUCLEOTIDE SEQUENCE [LARGE SCALE GENOMIC DNA]</scope>
    <source>
        <strain evidence="2 3">Pr1d</strain>
    </source>
</reference>
<evidence type="ECO:0000256" key="1">
    <source>
        <dbReference type="SAM" id="Coils"/>
    </source>
</evidence>
<dbReference type="RefSeq" id="WP_148075247.1">
    <property type="nucleotide sequence ID" value="NZ_CP042913.1"/>
</dbReference>
<gene>
    <name evidence="2" type="ORF">Pr1d_42990</name>
</gene>
<dbReference type="Proteomes" id="UP000323917">
    <property type="component" value="Chromosome"/>
</dbReference>
<dbReference type="EMBL" id="CP042913">
    <property type="protein sequence ID" value="QEG36959.1"/>
    <property type="molecule type" value="Genomic_DNA"/>
</dbReference>
<keyword evidence="3" id="KW-1185">Reference proteome</keyword>
<dbReference type="OrthoDB" id="290603at2"/>
<protein>
    <submittedName>
        <fullName evidence="2">Uncharacterized protein</fullName>
    </submittedName>
</protein>
<dbReference type="AlphaFoldDB" id="A0A5B9QGD1"/>
<feature type="coiled-coil region" evidence="1">
    <location>
        <begin position="75"/>
        <end position="109"/>
    </location>
</feature>
<evidence type="ECO:0000313" key="3">
    <source>
        <dbReference type="Proteomes" id="UP000323917"/>
    </source>
</evidence>
<keyword evidence="1" id="KW-0175">Coiled coil</keyword>
<name>A0A5B9QGD1_9BACT</name>
<proteinExistence type="predicted"/>
<evidence type="ECO:0000313" key="2">
    <source>
        <dbReference type="EMBL" id="QEG36959.1"/>
    </source>
</evidence>
<organism evidence="2 3">
    <name type="scientific">Bythopirellula goksoeyrii</name>
    <dbReference type="NCBI Taxonomy" id="1400387"/>
    <lineage>
        <taxon>Bacteria</taxon>
        <taxon>Pseudomonadati</taxon>
        <taxon>Planctomycetota</taxon>
        <taxon>Planctomycetia</taxon>
        <taxon>Pirellulales</taxon>
        <taxon>Lacipirellulaceae</taxon>
        <taxon>Bythopirellula</taxon>
    </lineage>
</organism>